<dbReference type="InterPro" id="IPR058634">
    <property type="entry name" value="AaeA-lik-b-barrel"/>
</dbReference>
<feature type="domain" description="Multidrug resistance protein MdtA-like barrel-sandwich hybrid" evidence="5">
    <location>
        <begin position="79"/>
        <end position="259"/>
    </location>
</feature>
<feature type="domain" description="p-hydroxybenzoic acid efflux pump subunit AaeA-like beta-barrel" evidence="6">
    <location>
        <begin position="270"/>
        <end position="345"/>
    </location>
</feature>
<name>A0ABW1SBX8_9PROT</name>
<accession>A0ABW1SBX8</accession>
<keyword evidence="8" id="KW-1185">Reference proteome</keyword>
<keyword evidence="3" id="KW-0472">Membrane</keyword>
<feature type="transmembrane region" description="Helical" evidence="3">
    <location>
        <begin position="45"/>
        <end position="62"/>
    </location>
</feature>
<evidence type="ECO:0000259" key="4">
    <source>
        <dbReference type="Pfam" id="PF25876"/>
    </source>
</evidence>
<dbReference type="PANTHER" id="PTHR30386">
    <property type="entry name" value="MEMBRANE FUSION SUBUNIT OF EMRAB-TOLC MULTIDRUG EFFLUX PUMP"/>
    <property type="match status" value="1"/>
</dbReference>
<dbReference type="EMBL" id="JBHSSW010000018">
    <property type="protein sequence ID" value="MFC6199067.1"/>
    <property type="molecule type" value="Genomic_DNA"/>
</dbReference>
<gene>
    <name evidence="7" type="ORF">ACFQDM_13310</name>
</gene>
<protein>
    <submittedName>
        <fullName evidence="7">HlyD family secretion protein</fullName>
    </submittedName>
</protein>
<dbReference type="GeneID" id="97050274"/>
<feature type="region of interest" description="Disordered" evidence="2">
    <location>
        <begin position="1"/>
        <end position="23"/>
    </location>
</feature>
<dbReference type="InterPro" id="IPR058625">
    <property type="entry name" value="MdtA-like_BSH"/>
</dbReference>
<dbReference type="Pfam" id="PF25917">
    <property type="entry name" value="BSH_RND"/>
    <property type="match status" value="1"/>
</dbReference>
<dbReference type="SUPFAM" id="SSF56954">
    <property type="entry name" value="Outer membrane efflux proteins (OEP)"/>
    <property type="match status" value="1"/>
</dbReference>
<feature type="compositionally biased region" description="Basic and acidic residues" evidence="2">
    <location>
        <begin position="1"/>
        <end position="11"/>
    </location>
</feature>
<feature type="domain" description="Multidrug resistance protein MdtA-like alpha-helical hairpin" evidence="4">
    <location>
        <begin position="143"/>
        <end position="206"/>
    </location>
</feature>
<sequence>MTDRPPARSADDPAAATAGKPEMEILHPDPAAAAAPARKNPAKKIALVVILLLGLLMAWYVATDRLAPYSSRGAVAAYIAQIAPRVSGQVTEVLVQDNAIVNSGEPLFRLDSRPFEIAVRQAEANLAQATQSIDASSASLVASQAQVAQARANLDNIRAAAERTLALVERGISSGAQRDAAEADLRTAEAQFSTAEANLRSAEAQLGELGQDNPQIQAAQFALEQAQYDLLSTTVVAPGLGVVTNVQLTSGQYLAAGNPGLTFLDAQGAWVVADFRENQLANVKPGDRVGLLFDAVPGTIFHGRLDSISWGIDPGRASVGGLPQNQPETRWFEPARRMPVRIELEGGMDAWPVNVRAGGKVSAVIYTQDDDGPIAWIANAMHHVQSTFSYLY</sequence>
<evidence type="ECO:0000256" key="1">
    <source>
        <dbReference type="SAM" id="Coils"/>
    </source>
</evidence>
<dbReference type="Gene3D" id="2.40.30.170">
    <property type="match status" value="1"/>
</dbReference>
<organism evidence="7 8">
    <name type="scientific">Ponticaulis profundi</name>
    <dbReference type="NCBI Taxonomy" id="2665222"/>
    <lineage>
        <taxon>Bacteria</taxon>
        <taxon>Pseudomonadati</taxon>
        <taxon>Pseudomonadota</taxon>
        <taxon>Alphaproteobacteria</taxon>
        <taxon>Hyphomonadales</taxon>
        <taxon>Hyphomonadaceae</taxon>
        <taxon>Ponticaulis</taxon>
    </lineage>
</organism>
<evidence type="ECO:0000259" key="5">
    <source>
        <dbReference type="Pfam" id="PF25917"/>
    </source>
</evidence>
<dbReference type="Gene3D" id="1.10.287.470">
    <property type="entry name" value="Helix hairpin bin"/>
    <property type="match status" value="1"/>
</dbReference>
<evidence type="ECO:0000313" key="8">
    <source>
        <dbReference type="Proteomes" id="UP001596303"/>
    </source>
</evidence>
<proteinExistence type="predicted"/>
<dbReference type="Proteomes" id="UP001596303">
    <property type="component" value="Unassembled WGS sequence"/>
</dbReference>
<keyword evidence="3" id="KW-0812">Transmembrane</keyword>
<feature type="coiled-coil region" evidence="1">
    <location>
        <begin position="119"/>
        <end position="212"/>
    </location>
</feature>
<evidence type="ECO:0000259" key="6">
    <source>
        <dbReference type="Pfam" id="PF25963"/>
    </source>
</evidence>
<evidence type="ECO:0000256" key="3">
    <source>
        <dbReference type="SAM" id="Phobius"/>
    </source>
</evidence>
<dbReference type="Pfam" id="PF25876">
    <property type="entry name" value="HH_MFP_RND"/>
    <property type="match status" value="1"/>
</dbReference>
<dbReference type="Pfam" id="PF25963">
    <property type="entry name" value="Beta-barrel_AAEA"/>
    <property type="match status" value="1"/>
</dbReference>
<dbReference type="SUPFAM" id="SSF111369">
    <property type="entry name" value="HlyD-like secretion proteins"/>
    <property type="match status" value="2"/>
</dbReference>
<dbReference type="InterPro" id="IPR058624">
    <property type="entry name" value="MdtA-like_HH"/>
</dbReference>
<comment type="caution">
    <text evidence="7">The sequence shown here is derived from an EMBL/GenBank/DDBJ whole genome shotgun (WGS) entry which is preliminary data.</text>
</comment>
<keyword evidence="3" id="KW-1133">Transmembrane helix</keyword>
<keyword evidence="1" id="KW-0175">Coiled coil</keyword>
<reference evidence="8" key="1">
    <citation type="journal article" date="2019" name="Int. J. Syst. Evol. Microbiol.">
        <title>The Global Catalogue of Microorganisms (GCM) 10K type strain sequencing project: providing services to taxonomists for standard genome sequencing and annotation.</title>
        <authorList>
            <consortium name="The Broad Institute Genomics Platform"/>
            <consortium name="The Broad Institute Genome Sequencing Center for Infectious Disease"/>
            <person name="Wu L."/>
            <person name="Ma J."/>
        </authorList>
    </citation>
    <scope>NUCLEOTIDE SEQUENCE [LARGE SCALE GENOMIC DNA]</scope>
    <source>
        <strain evidence="8">CGMCC-1.15741</strain>
    </source>
</reference>
<evidence type="ECO:0000313" key="7">
    <source>
        <dbReference type="EMBL" id="MFC6199067.1"/>
    </source>
</evidence>
<dbReference type="Gene3D" id="2.40.50.100">
    <property type="match status" value="1"/>
</dbReference>
<dbReference type="RefSeq" id="WP_239441416.1">
    <property type="nucleotide sequence ID" value="NZ_JBHSSW010000018.1"/>
</dbReference>
<dbReference type="InterPro" id="IPR050739">
    <property type="entry name" value="MFP"/>
</dbReference>
<evidence type="ECO:0000256" key="2">
    <source>
        <dbReference type="SAM" id="MobiDB-lite"/>
    </source>
</evidence>